<dbReference type="Proteomes" id="UP001066276">
    <property type="component" value="Chromosome 7"/>
</dbReference>
<dbReference type="EMBL" id="JANPWB010000011">
    <property type="protein sequence ID" value="KAJ1121900.1"/>
    <property type="molecule type" value="Genomic_DNA"/>
</dbReference>
<gene>
    <name evidence="1" type="ORF">NDU88_000409</name>
</gene>
<keyword evidence="2" id="KW-1185">Reference proteome</keyword>
<name>A0AAV7P438_PLEWA</name>
<organism evidence="1 2">
    <name type="scientific">Pleurodeles waltl</name>
    <name type="common">Iberian ribbed newt</name>
    <dbReference type="NCBI Taxonomy" id="8319"/>
    <lineage>
        <taxon>Eukaryota</taxon>
        <taxon>Metazoa</taxon>
        <taxon>Chordata</taxon>
        <taxon>Craniata</taxon>
        <taxon>Vertebrata</taxon>
        <taxon>Euteleostomi</taxon>
        <taxon>Amphibia</taxon>
        <taxon>Batrachia</taxon>
        <taxon>Caudata</taxon>
        <taxon>Salamandroidea</taxon>
        <taxon>Salamandridae</taxon>
        <taxon>Pleurodelinae</taxon>
        <taxon>Pleurodeles</taxon>
    </lineage>
</organism>
<reference evidence="1" key="1">
    <citation type="journal article" date="2022" name="bioRxiv">
        <title>Sequencing and chromosome-scale assembly of the giantPleurodeles waltlgenome.</title>
        <authorList>
            <person name="Brown T."/>
            <person name="Elewa A."/>
            <person name="Iarovenko S."/>
            <person name="Subramanian E."/>
            <person name="Araus A.J."/>
            <person name="Petzold A."/>
            <person name="Susuki M."/>
            <person name="Suzuki K.-i.T."/>
            <person name="Hayashi T."/>
            <person name="Toyoda A."/>
            <person name="Oliveira C."/>
            <person name="Osipova E."/>
            <person name="Leigh N.D."/>
            <person name="Simon A."/>
            <person name="Yun M.H."/>
        </authorList>
    </citation>
    <scope>NUCLEOTIDE SEQUENCE</scope>
    <source>
        <strain evidence="1">20211129_DDA</strain>
        <tissue evidence="1">Liver</tissue>
    </source>
</reference>
<protein>
    <submittedName>
        <fullName evidence="1">Uncharacterized protein</fullName>
    </submittedName>
</protein>
<evidence type="ECO:0000313" key="1">
    <source>
        <dbReference type="EMBL" id="KAJ1121900.1"/>
    </source>
</evidence>
<dbReference type="AlphaFoldDB" id="A0AAV7P438"/>
<sequence>MPATQRMLSICGPPCTQQMQPEMQNRCCHDSADAAQHPCDTAKSTHHVLMERMGRKESMHCGRRRIIFPSIWMKPTPHLHLLHSMELTPLSLDVIRDWRHIDSSDASLQLQATSLFFVSKRYCTWWSM</sequence>
<proteinExistence type="predicted"/>
<evidence type="ECO:0000313" key="2">
    <source>
        <dbReference type="Proteomes" id="UP001066276"/>
    </source>
</evidence>
<comment type="caution">
    <text evidence="1">The sequence shown here is derived from an EMBL/GenBank/DDBJ whole genome shotgun (WGS) entry which is preliminary data.</text>
</comment>
<accession>A0AAV7P438</accession>